<evidence type="ECO:0000256" key="1">
    <source>
        <dbReference type="SAM" id="Phobius"/>
    </source>
</evidence>
<dbReference type="Proteomes" id="UP000008311">
    <property type="component" value="Unassembled WGS sequence"/>
</dbReference>
<name>B9RBT4_RICCO</name>
<dbReference type="AlphaFoldDB" id="B9RBT4"/>
<keyword evidence="1" id="KW-0472">Membrane</keyword>
<evidence type="ECO:0000313" key="2">
    <source>
        <dbReference type="EMBL" id="EEF51005.1"/>
    </source>
</evidence>
<dbReference type="eggNOG" id="KOG1315">
    <property type="taxonomic scope" value="Eukaryota"/>
</dbReference>
<evidence type="ECO:0000313" key="3">
    <source>
        <dbReference type="Proteomes" id="UP000008311"/>
    </source>
</evidence>
<feature type="transmembrane region" description="Helical" evidence="1">
    <location>
        <begin position="27"/>
        <end position="50"/>
    </location>
</feature>
<proteinExistence type="predicted"/>
<keyword evidence="1" id="KW-0812">Transmembrane</keyword>
<protein>
    <submittedName>
        <fullName evidence="2">Uncharacterized protein</fullName>
    </submittedName>
</protein>
<dbReference type="InParanoid" id="B9RBT4"/>
<feature type="transmembrane region" description="Helical" evidence="1">
    <location>
        <begin position="56"/>
        <end position="76"/>
    </location>
</feature>
<dbReference type="EMBL" id="EQ973774">
    <property type="protein sequence ID" value="EEF51005.1"/>
    <property type="molecule type" value="Genomic_DNA"/>
</dbReference>
<gene>
    <name evidence="2" type="ORF">RCOM_1680880</name>
</gene>
<accession>B9RBT4</accession>
<keyword evidence="1" id="KW-1133">Transmembrane helix</keyword>
<sequence>MQKSGGGGGGGGLMAWNVFKFCTALRALGSIMMVLVIGIIGVTYYVVVIADYGPAVFHGGLDAFTSFIVLLLFHYLSGISFQNPYEDFYCYFTYFMLQR</sequence>
<keyword evidence="3" id="KW-1185">Reference proteome</keyword>
<organism evidence="2 3">
    <name type="scientific">Ricinus communis</name>
    <name type="common">Castor bean</name>
    <dbReference type="NCBI Taxonomy" id="3988"/>
    <lineage>
        <taxon>Eukaryota</taxon>
        <taxon>Viridiplantae</taxon>
        <taxon>Streptophyta</taxon>
        <taxon>Embryophyta</taxon>
        <taxon>Tracheophyta</taxon>
        <taxon>Spermatophyta</taxon>
        <taxon>Magnoliopsida</taxon>
        <taxon>eudicotyledons</taxon>
        <taxon>Gunneridae</taxon>
        <taxon>Pentapetalae</taxon>
        <taxon>rosids</taxon>
        <taxon>fabids</taxon>
        <taxon>Malpighiales</taxon>
        <taxon>Euphorbiaceae</taxon>
        <taxon>Acalyphoideae</taxon>
        <taxon>Acalypheae</taxon>
        <taxon>Ricinus</taxon>
    </lineage>
</organism>
<dbReference type="STRING" id="3988.B9RBT4"/>
<reference evidence="3" key="1">
    <citation type="journal article" date="2010" name="Nat. Biotechnol.">
        <title>Draft genome sequence of the oilseed species Ricinus communis.</title>
        <authorList>
            <person name="Chan A.P."/>
            <person name="Crabtree J."/>
            <person name="Zhao Q."/>
            <person name="Lorenzi H."/>
            <person name="Orvis J."/>
            <person name="Puiu D."/>
            <person name="Melake-Berhan A."/>
            <person name="Jones K.M."/>
            <person name="Redman J."/>
            <person name="Chen G."/>
            <person name="Cahoon E.B."/>
            <person name="Gedil M."/>
            <person name="Stanke M."/>
            <person name="Haas B.J."/>
            <person name="Wortman J.R."/>
            <person name="Fraser-Liggett C.M."/>
            <person name="Ravel J."/>
            <person name="Rabinowicz P.D."/>
        </authorList>
    </citation>
    <scope>NUCLEOTIDE SEQUENCE [LARGE SCALE GENOMIC DNA]</scope>
    <source>
        <strain evidence="3">cv. Hale</strain>
    </source>
</reference>